<dbReference type="Pfam" id="PF00697">
    <property type="entry name" value="PRAI"/>
    <property type="match status" value="1"/>
</dbReference>
<dbReference type="UniPathway" id="UPA00035">
    <property type="reaction ID" value="UER00042"/>
</dbReference>
<evidence type="ECO:0000256" key="5">
    <source>
        <dbReference type="ARBA" id="ARBA00022605"/>
    </source>
</evidence>
<comment type="similarity">
    <text evidence="9">Belongs to the TrpF family.</text>
</comment>
<dbReference type="Gene3D" id="3.20.20.70">
    <property type="entry name" value="Aldolase class I"/>
    <property type="match status" value="1"/>
</dbReference>
<dbReference type="HAMAP" id="MF_00135">
    <property type="entry name" value="PRAI"/>
    <property type="match status" value="1"/>
</dbReference>
<dbReference type="AlphaFoldDB" id="A0A0N9I1Y8"/>
<dbReference type="GO" id="GO:0000162">
    <property type="term" value="P:L-tryptophan biosynthetic process"/>
    <property type="evidence" value="ECO:0007669"/>
    <property type="project" value="UniProtKB-UniRule"/>
</dbReference>
<dbReference type="InterPro" id="IPR013785">
    <property type="entry name" value="Aldolase_TIM"/>
</dbReference>
<dbReference type="EC" id="5.3.1.24" evidence="3 9"/>
<evidence type="ECO:0000256" key="6">
    <source>
        <dbReference type="ARBA" id="ARBA00022822"/>
    </source>
</evidence>
<accession>A0A0N9I1Y8</accession>
<dbReference type="KEGG" id="kphy:AOZ06_42055"/>
<keyword evidence="5 9" id="KW-0028">Amino-acid biosynthesis</keyword>
<keyword evidence="8 9" id="KW-0413">Isomerase</keyword>
<evidence type="ECO:0000256" key="7">
    <source>
        <dbReference type="ARBA" id="ARBA00023141"/>
    </source>
</evidence>
<dbReference type="PANTHER" id="PTHR42894:SF1">
    <property type="entry name" value="N-(5'-PHOSPHORIBOSYL)ANTHRANILATE ISOMERASE"/>
    <property type="match status" value="1"/>
</dbReference>
<dbReference type="Proteomes" id="UP000063699">
    <property type="component" value="Chromosome"/>
</dbReference>
<dbReference type="EMBL" id="CP012752">
    <property type="protein sequence ID" value="ALG12572.1"/>
    <property type="molecule type" value="Genomic_DNA"/>
</dbReference>
<name>A0A0N9I1Y8_9PSEU</name>
<organism evidence="11 12">
    <name type="scientific">Kibdelosporangium phytohabitans</name>
    <dbReference type="NCBI Taxonomy" id="860235"/>
    <lineage>
        <taxon>Bacteria</taxon>
        <taxon>Bacillati</taxon>
        <taxon>Actinomycetota</taxon>
        <taxon>Actinomycetes</taxon>
        <taxon>Pseudonocardiales</taxon>
        <taxon>Pseudonocardiaceae</taxon>
        <taxon>Kibdelosporangium</taxon>
    </lineage>
</organism>
<evidence type="ECO:0000256" key="2">
    <source>
        <dbReference type="ARBA" id="ARBA00004664"/>
    </source>
</evidence>
<evidence type="ECO:0000256" key="3">
    <source>
        <dbReference type="ARBA" id="ARBA00012572"/>
    </source>
</evidence>
<dbReference type="PANTHER" id="PTHR42894">
    <property type="entry name" value="N-(5'-PHOSPHORIBOSYL)ANTHRANILATE ISOMERASE"/>
    <property type="match status" value="1"/>
</dbReference>
<dbReference type="GO" id="GO:0004640">
    <property type="term" value="F:phosphoribosylanthranilate isomerase activity"/>
    <property type="evidence" value="ECO:0007669"/>
    <property type="project" value="UniProtKB-UniRule"/>
</dbReference>
<dbReference type="RefSeq" id="WP_054294464.1">
    <property type="nucleotide sequence ID" value="NZ_CP012752.1"/>
</dbReference>
<evidence type="ECO:0000256" key="9">
    <source>
        <dbReference type="HAMAP-Rule" id="MF_00135"/>
    </source>
</evidence>
<keyword evidence="12" id="KW-1185">Reference proteome</keyword>
<keyword evidence="7 9" id="KW-0057">Aromatic amino acid biosynthesis</keyword>
<dbReference type="InterPro" id="IPR001240">
    <property type="entry name" value="PRAI_dom"/>
</dbReference>
<feature type="domain" description="N-(5'phosphoribosyl) anthranilate isomerase (PRAI)" evidence="10">
    <location>
        <begin position="16"/>
        <end position="212"/>
    </location>
</feature>
<dbReference type="InterPro" id="IPR011060">
    <property type="entry name" value="RibuloseP-bd_barrel"/>
</dbReference>
<evidence type="ECO:0000256" key="1">
    <source>
        <dbReference type="ARBA" id="ARBA00001164"/>
    </source>
</evidence>
<dbReference type="OrthoDB" id="3692632at2"/>
<evidence type="ECO:0000256" key="8">
    <source>
        <dbReference type="ARBA" id="ARBA00023235"/>
    </source>
</evidence>
<evidence type="ECO:0000256" key="4">
    <source>
        <dbReference type="ARBA" id="ARBA00022272"/>
    </source>
</evidence>
<reference evidence="11 12" key="1">
    <citation type="submission" date="2015-07" db="EMBL/GenBank/DDBJ databases">
        <title>Genome sequencing of Kibdelosporangium phytohabitans.</title>
        <authorList>
            <person name="Qin S."/>
            <person name="Xing K."/>
        </authorList>
    </citation>
    <scope>NUCLEOTIDE SEQUENCE [LARGE SCALE GENOMIC DNA]</scope>
    <source>
        <strain evidence="11 12">KLBMP1111</strain>
    </source>
</reference>
<gene>
    <name evidence="9" type="primary">trpF</name>
    <name evidence="11" type="ORF">AOZ06_42055</name>
</gene>
<sequence>MRTGFKRHKADRKLLKVCGATTKADVELLAGAGADLVGLWHGVADGPAEVSVDEVTTLAEAARATGRLEPTLVTFLSDVDTLRQIIERTGISWIQLHAYQMPGVIAALRQSVSTDLTIVKVLHLKNGKCLERPLIKAYERAGVDVFLLDVVTASGQIGSTGQRLQASDVANVVPTFSKPFLLAGGISAHNSADYETVVQHPQFHGIDVDTGARNHSGRFERKNITDISRGWRTARYVEVA</sequence>
<keyword evidence="6 9" id="KW-0822">Tryptophan biosynthesis</keyword>
<evidence type="ECO:0000313" key="12">
    <source>
        <dbReference type="Proteomes" id="UP000063699"/>
    </source>
</evidence>
<protein>
    <recommendedName>
        <fullName evidence="4 9">N-(5'-phosphoribosyl)anthranilate isomerase</fullName>
        <shortName evidence="9">PRAI</shortName>
        <ecNumber evidence="3 9">5.3.1.24</ecNumber>
    </recommendedName>
</protein>
<evidence type="ECO:0000259" key="10">
    <source>
        <dbReference type="Pfam" id="PF00697"/>
    </source>
</evidence>
<dbReference type="InterPro" id="IPR044643">
    <property type="entry name" value="TrpF_fam"/>
</dbReference>
<evidence type="ECO:0000313" key="11">
    <source>
        <dbReference type="EMBL" id="ALG12572.1"/>
    </source>
</evidence>
<dbReference type="SUPFAM" id="SSF51366">
    <property type="entry name" value="Ribulose-phoshate binding barrel"/>
    <property type="match status" value="1"/>
</dbReference>
<dbReference type="STRING" id="860235.AOZ06_42055"/>
<comment type="pathway">
    <text evidence="2 9">Amino-acid biosynthesis; L-tryptophan biosynthesis; L-tryptophan from chorismate: step 3/5.</text>
</comment>
<proteinExistence type="inferred from homology"/>
<comment type="catalytic activity">
    <reaction evidence="1 9">
        <text>N-(5-phospho-beta-D-ribosyl)anthranilate = 1-(2-carboxyphenylamino)-1-deoxy-D-ribulose 5-phosphate</text>
        <dbReference type="Rhea" id="RHEA:21540"/>
        <dbReference type="ChEBI" id="CHEBI:18277"/>
        <dbReference type="ChEBI" id="CHEBI:58613"/>
        <dbReference type="EC" id="5.3.1.24"/>
    </reaction>
</comment>